<comment type="caution">
    <text evidence="3">The sequence shown here is derived from an EMBL/GenBank/DDBJ whole genome shotgun (WGS) entry which is preliminary data.</text>
</comment>
<evidence type="ECO:0000256" key="1">
    <source>
        <dbReference type="SAM" id="Phobius"/>
    </source>
</evidence>
<evidence type="ECO:0000313" key="3">
    <source>
        <dbReference type="EMBL" id="TDA38993.1"/>
    </source>
</evidence>
<evidence type="ECO:0000313" key="5">
    <source>
        <dbReference type="Proteomes" id="UP000317265"/>
    </source>
</evidence>
<name>A0A523BDG6_9CREN</name>
<keyword evidence="1" id="KW-0812">Transmembrane</keyword>
<dbReference type="EMBL" id="RXIH01000033">
    <property type="protein sequence ID" value="RZN55893.1"/>
    <property type="molecule type" value="Genomic_DNA"/>
</dbReference>
<dbReference type="AlphaFoldDB" id="A0A523BDG6"/>
<feature type="transmembrane region" description="Helical" evidence="1">
    <location>
        <begin position="274"/>
        <end position="291"/>
    </location>
</feature>
<protein>
    <submittedName>
        <fullName evidence="3">Uncharacterized protein</fullName>
    </submittedName>
</protein>
<evidence type="ECO:0000313" key="4">
    <source>
        <dbReference type="Proteomes" id="UP000316080"/>
    </source>
</evidence>
<feature type="transmembrane region" description="Helical" evidence="1">
    <location>
        <begin position="236"/>
        <end position="262"/>
    </location>
</feature>
<dbReference type="Proteomes" id="UP000316080">
    <property type="component" value="Unassembled WGS sequence"/>
</dbReference>
<feature type="transmembrane region" description="Helical" evidence="1">
    <location>
        <begin position="179"/>
        <end position="201"/>
    </location>
</feature>
<reference evidence="2 4" key="2">
    <citation type="journal article" date="2019" name="Nat. Microbiol.">
        <title>Wide diversity of methane and short-chain alkane metabolisms in uncultured archaea.</title>
        <authorList>
            <person name="Borrel G."/>
            <person name="Adam P.S."/>
            <person name="McKay L.J."/>
            <person name="Chen L.X."/>
            <person name="Sierra-Garcia I.N."/>
            <person name="Sieber C.M."/>
            <person name="Letourneur Q."/>
            <person name="Ghozlane A."/>
            <person name="Andersen G.L."/>
            <person name="Li W.J."/>
            <person name="Hallam S.J."/>
            <person name="Muyzer G."/>
            <person name="de Oliveira V.M."/>
            <person name="Inskeep W.P."/>
            <person name="Banfield J.F."/>
            <person name="Gribaldo S."/>
        </authorList>
    </citation>
    <scope>NUCLEOTIDE SEQUENCE [LARGE SCALE GENOMIC DNA]</scope>
    <source>
        <strain evidence="2">Verst-YHS</strain>
    </source>
</reference>
<feature type="transmembrane region" description="Helical" evidence="1">
    <location>
        <begin position="114"/>
        <end position="141"/>
    </location>
</feature>
<feature type="transmembrane region" description="Helical" evidence="1">
    <location>
        <begin position="208"/>
        <end position="230"/>
    </location>
</feature>
<feature type="transmembrane region" description="Helical" evidence="1">
    <location>
        <begin position="297"/>
        <end position="320"/>
    </location>
</feature>
<gene>
    <name evidence="3" type="ORF">DSO09_02915</name>
    <name evidence="2" type="ORF">EF809_04180</name>
</gene>
<evidence type="ECO:0000313" key="2">
    <source>
        <dbReference type="EMBL" id="RZN55893.1"/>
    </source>
</evidence>
<keyword evidence="1" id="KW-1133">Transmembrane helix</keyword>
<proteinExistence type="predicted"/>
<dbReference type="EMBL" id="QNVI01000040">
    <property type="protein sequence ID" value="TDA38993.1"/>
    <property type="molecule type" value="Genomic_DNA"/>
</dbReference>
<dbReference type="Proteomes" id="UP000317265">
    <property type="component" value="Unassembled WGS sequence"/>
</dbReference>
<sequence>MISLLAIIPIITLILGIINLALPSLVEGIMNTLNLPQTIYLLLIEIPRPFWDESIYGISPLTNSSYNFMIGTSMTYLYAGSRIVAFFLLVFLIIIAAFSFLLQNFKLISEGTAFRILTGTITSIIIIYLFPLIYDAIAAIINYITFPSPNGIIPPNGIETILSYAASIKWSSENDISSILAAGIMNIFLFIYVLITYISIIIMGILRIFLIGVAYALIPILIVIRLIPYVDRIADLFIQVLIGGILASLIVAFFFTFGYNIITNASISGLMKTLISLGILLISSLIMTILIPHLGSLVISISSTITGATTGAIMSGIGIITGSTTAGLKALPILSTAIRTGELSFKDAILKEIGASAIGATTALSDSIKYMIPSTRTISIPKGKIMNTINKYKANEVEYADSLILYAATIPHELEGDSKAMEIFANNVKTNLLIRPPEVIGREYELMTRTRLTSKEREEVGKRIQARIHQIIEITKDNPEVQNILLSRIGRAYETWKKYTININENKKDEIKHGIQLKDNELNGISPITKTMALKNRKINADKIAEFIQKRKMNN</sequence>
<organism evidence="3 5">
    <name type="scientific">Thermoproteota archaeon</name>
    <dbReference type="NCBI Taxonomy" id="2056631"/>
    <lineage>
        <taxon>Archaea</taxon>
        <taxon>Thermoproteota</taxon>
    </lineage>
</organism>
<accession>A0A523BDG6</accession>
<feature type="transmembrane region" description="Helical" evidence="1">
    <location>
        <begin position="83"/>
        <end position="102"/>
    </location>
</feature>
<keyword evidence="1" id="KW-0472">Membrane</keyword>
<reference evidence="3 5" key="1">
    <citation type="journal article" date="2019" name="Nat. Microbiol.">
        <title>Expanding anaerobic alkane metabolism in the domain of Archaea.</title>
        <authorList>
            <person name="Wang Y."/>
            <person name="Wegener G."/>
            <person name="Hou J."/>
            <person name="Wang F."/>
            <person name="Xiao X."/>
        </authorList>
    </citation>
    <scope>NUCLEOTIDE SEQUENCE [LARGE SCALE GENOMIC DNA]</scope>
    <source>
        <strain evidence="3">WYZ-LMO11</strain>
    </source>
</reference>